<evidence type="ECO:0000259" key="2">
    <source>
        <dbReference type="PROSITE" id="PS50858"/>
    </source>
</evidence>
<evidence type="ECO:0000313" key="3">
    <source>
        <dbReference type="EMBL" id="KAG9447481.1"/>
    </source>
</evidence>
<reference evidence="3 4" key="1">
    <citation type="submission" date="2021-07" db="EMBL/GenBank/DDBJ databases">
        <title>The Aristolochia fimbriata genome: insights into angiosperm evolution, floral development and chemical biosynthesis.</title>
        <authorList>
            <person name="Jiao Y."/>
        </authorList>
    </citation>
    <scope>NUCLEOTIDE SEQUENCE [LARGE SCALE GENOMIC DNA]</scope>
    <source>
        <strain evidence="3">IBCAS-2021</strain>
        <tissue evidence="3">Leaf</tissue>
    </source>
</reference>
<dbReference type="SMART" id="SM00751">
    <property type="entry name" value="BSD"/>
    <property type="match status" value="1"/>
</dbReference>
<dbReference type="AlphaFoldDB" id="A0AAV7EID6"/>
<gene>
    <name evidence="3" type="ORF">H6P81_013609</name>
</gene>
<dbReference type="PANTHER" id="PTHR31923">
    <property type="entry name" value="BSD DOMAIN-CONTAINING PROTEIN"/>
    <property type="match status" value="1"/>
</dbReference>
<name>A0AAV7EID6_ARIFI</name>
<proteinExistence type="predicted"/>
<accession>A0AAV7EID6</accession>
<dbReference type="PANTHER" id="PTHR31923:SF3">
    <property type="entry name" value="BSD DOMAIN-CONTAINING PROTEIN"/>
    <property type="match status" value="1"/>
</dbReference>
<dbReference type="InterPro" id="IPR035925">
    <property type="entry name" value="BSD_dom_sf"/>
</dbReference>
<organism evidence="3 4">
    <name type="scientific">Aristolochia fimbriata</name>
    <name type="common">White veined hardy Dutchman's pipe vine</name>
    <dbReference type="NCBI Taxonomy" id="158543"/>
    <lineage>
        <taxon>Eukaryota</taxon>
        <taxon>Viridiplantae</taxon>
        <taxon>Streptophyta</taxon>
        <taxon>Embryophyta</taxon>
        <taxon>Tracheophyta</taxon>
        <taxon>Spermatophyta</taxon>
        <taxon>Magnoliopsida</taxon>
        <taxon>Magnoliidae</taxon>
        <taxon>Piperales</taxon>
        <taxon>Aristolochiaceae</taxon>
        <taxon>Aristolochia</taxon>
    </lineage>
</organism>
<dbReference type="Pfam" id="PF03909">
    <property type="entry name" value="BSD"/>
    <property type="match status" value="1"/>
</dbReference>
<comment type="caution">
    <text evidence="3">The sequence shown here is derived from an EMBL/GenBank/DDBJ whole genome shotgun (WGS) entry which is preliminary data.</text>
</comment>
<dbReference type="Gene3D" id="1.10.3970.10">
    <property type="entry name" value="BSD domain"/>
    <property type="match status" value="1"/>
</dbReference>
<feature type="region of interest" description="Disordered" evidence="1">
    <location>
        <begin position="1"/>
        <end position="23"/>
    </location>
</feature>
<feature type="domain" description="BSD" evidence="2">
    <location>
        <begin position="84"/>
        <end position="127"/>
    </location>
</feature>
<dbReference type="InterPro" id="IPR005607">
    <property type="entry name" value="BSD_dom"/>
</dbReference>
<evidence type="ECO:0000313" key="4">
    <source>
        <dbReference type="Proteomes" id="UP000825729"/>
    </source>
</evidence>
<dbReference type="Proteomes" id="UP000825729">
    <property type="component" value="Unassembled WGS sequence"/>
</dbReference>
<dbReference type="SUPFAM" id="SSF140383">
    <property type="entry name" value="BSD domain-like"/>
    <property type="match status" value="1"/>
</dbReference>
<protein>
    <recommendedName>
        <fullName evidence="2">BSD domain-containing protein</fullName>
    </recommendedName>
</protein>
<keyword evidence="4" id="KW-1185">Reference proteome</keyword>
<dbReference type="PROSITE" id="PS50858">
    <property type="entry name" value="BSD"/>
    <property type="match status" value="1"/>
</dbReference>
<evidence type="ECO:0000256" key="1">
    <source>
        <dbReference type="SAM" id="MobiDB-lite"/>
    </source>
</evidence>
<sequence>MESSSWFRRAFRKKSNSAGTGDGDEKALLQFGITEQLQDFVKGFTLDTFKNFPLPPSDDRTTSTSDGAAAASSSKVRNDLSGWQERHATLILSTVKELSHLRYVLCPRHLKDEEFWSIYFALVKSYLAPYEIRAIQEAKHQKLRMEEGRQAAAEKNAIESQNGLGS</sequence>
<dbReference type="EMBL" id="JAINDJ010000005">
    <property type="protein sequence ID" value="KAG9447481.1"/>
    <property type="molecule type" value="Genomic_DNA"/>
</dbReference>